<evidence type="ECO:0000256" key="1">
    <source>
        <dbReference type="SAM" id="Coils"/>
    </source>
</evidence>
<gene>
    <name evidence="2" type="ORF">NSA58_04330</name>
</gene>
<proteinExistence type="predicted"/>
<dbReference type="RefSeq" id="WP_257560151.1">
    <property type="nucleotide sequence ID" value="NZ_JANKBY010000030.1"/>
</dbReference>
<protein>
    <recommendedName>
        <fullName evidence="4">BppU N-terminal domain-containing protein</fullName>
    </recommendedName>
</protein>
<sequence>MGRLDTRYIIKLDTKATFLNPTLVFSINDAETSDLYIRVTNKHKLIDVSNMIPVIVVIDPHGQLYSDFMEVTDDNLLYYDIKKTMKSQSGKYIAKVMLVDNQEKKVLRGNFSYAVEDDEISLLDEKAGEDDRLPILTEFISRLSTIEKLELSRQEAETNRVEAEKQREIAKQQLIDQVNKLIADTSLKVEENLSEQNKKVDDNLLENSNKVTKLISDTTTKIDSYKTEKDEAIQQDLQLYKQETTKNIDDYKLSKDIEINKNLSDYKTSTTTDIETYKNNKNAEINQYKTEKDLEIDTYVANKNKELDRYVAAKNNDIDNYKKAKDLLIDDKLKEVDASEKSRAEAETLRQEQHTEREAFLNGFESKVNANEAKNTEQDGRLNSVEYISKRQDVVLGGLLNESGDKRLAITGEGNHLKLEHSKDGVVEVNSVVGNTMVNLSGTPYLATTSNHGVTSDNDYIRLTANGTYRNIFFENIAYKPSTEYTIIIFIRKNTVNANYSVYDNANTDSVFYGSYYNIKPGTTGVFITKQTTRADISSCTYGIRSFIGPNATEGEIEVKFVVLEGDYTNKPIPNEYFEGMKSTFDNCLVTQEMIDAGTEKAENLGKYKGELKVVGKNKSTGTYYPGGLQSNGAEGPNGTSNITYFNKVKPNTSYVTSIEGVNRLTNIYFYDKDKKFISKSDIPLVNFITPSNCHYTRHTYGTSKEGILQLEEGTVASPYEPYKESKQTLYLDEPLYKDNELCIHNGQLGYWKNCERTVFNGSDDENWRISGANNDDYTTLFFINDGISKISNSAISDKFRVITSYTAGNPEGVKGDNLDINIRISNSKATDLVSFKQWLQVNPTTVMYELAEPIFVPILENTPQWILNCFNECTLSIDSNITATSMSATYSGNVVSVVALDKIQYEQDKVAIENAYKLSVLGIMTGVTI</sequence>
<reference evidence="2" key="1">
    <citation type="submission" date="2022-07" db="EMBL/GenBank/DDBJ databases">
        <title>Enhanced cultured diversity of the mouse gut microbiota enables custom-made synthetic communities.</title>
        <authorList>
            <person name="Afrizal A."/>
        </authorList>
    </citation>
    <scope>NUCLEOTIDE SEQUENCE</scope>
    <source>
        <strain evidence="2">DSM 29186</strain>
    </source>
</reference>
<keyword evidence="3" id="KW-1185">Reference proteome</keyword>
<name>A0A9X2M6V6_9FIRM</name>
<keyword evidence="1" id="KW-0175">Coiled coil</keyword>
<dbReference type="EMBL" id="JANKBY010000030">
    <property type="protein sequence ID" value="MCR1822007.1"/>
    <property type="molecule type" value="Genomic_DNA"/>
</dbReference>
<evidence type="ECO:0008006" key="4">
    <source>
        <dbReference type="Google" id="ProtNLM"/>
    </source>
</evidence>
<dbReference type="Proteomes" id="UP001140817">
    <property type="component" value="Unassembled WGS sequence"/>
</dbReference>
<accession>A0A9X2M6V6</accession>
<dbReference type="AlphaFoldDB" id="A0A9X2M6V6"/>
<evidence type="ECO:0000313" key="3">
    <source>
        <dbReference type="Proteomes" id="UP001140817"/>
    </source>
</evidence>
<comment type="caution">
    <text evidence="2">The sequence shown here is derived from an EMBL/GenBank/DDBJ whole genome shotgun (WGS) entry which is preliminary data.</text>
</comment>
<organism evidence="2 3">
    <name type="scientific">Terrisporobacter muris</name>
    <dbReference type="NCBI Taxonomy" id="2963284"/>
    <lineage>
        <taxon>Bacteria</taxon>
        <taxon>Bacillati</taxon>
        <taxon>Bacillota</taxon>
        <taxon>Clostridia</taxon>
        <taxon>Peptostreptococcales</taxon>
        <taxon>Peptostreptococcaceae</taxon>
        <taxon>Terrisporobacter</taxon>
    </lineage>
</organism>
<evidence type="ECO:0000313" key="2">
    <source>
        <dbReference type="EMBL" id="MCR1822007.1"/>
    </source>
</evidence>
<feature type="coiled-coil region" evidence="1">
    <location>
        <begin position="146"/>
        <end position="180"/>
    </location>
</feature>